<dbReference type="OrthoDB" id="9798386at2"/>
<dbReference type="GO" id="GO:0004252">
    <property type="term" value="F:serine-type endopeptidase activity"/>
    <property type="evidence" value="ECO:0007669"/>
    <property type="project" value="UniProtKB-UniRule"/>
</dbReference>
<keyword evidence="5" id="KW-0964">Secreted</keyword>
<dbReference type="SUPFAM" id="SSF52743">
    <property type="entry name" value="Subtilisin-like"/>
    <property type="match status" value="1"/>
</dbReference>
<dbReference type="PROSITE" id="PS51892">
    <property type="entry name" value="SUBTILASE"/>
    <property type="match status" value="1"/>
</dbReference>
<proteinExistence type="inferred from homology"/>
<keyword evidence="8 12" id="KW-0378">Hydrolase</keyword>
<sequence>MVKKSVLKSLIATSVSAVMLSSTFSSVKAVDQPSAAKKDQSAIVHETTGKGERKITLITGDVVTVQEIGNGKSAINVEPADRSGAGAQVLTIGEDTYVIPNSAMPYLAADKLDKDLFNVTELIENGYDDKSLTSLPVIVEYEETKARAAQVKSDPKGAKKVRTLESINGAALSASKKEAETFWEDITPETAASAKAKPETAVFEQGIEKIWLDGKVEASLAQSVPQIGAPQVWESGYTGEGVKVAVLDTGIDPAHPDFSGQIETSKSFVPGQQVDDKHGHGTHVASTVLGTGAASEGKNKGVAPEARLVVGKVLDDSGSGLDSWIIDGMEWAAENAKIVNMSLGSSEPSDGTDPMAQAVNRISEEKGTLFVIAAGNYSAEGAIGSPGAADAALTIGAVDKSDKIAGFSSKGPRYGDKALKPDLSAPGVGIVAARSGLSAGTGYYKSLNGTSMATPHVAGAAALLLQKNPGWSGTQLKEALMSTSKKLPYSPYHIGTGRLDLPAAAAGKVRATGSLSFGFFKWPNADAQPVQKTVTYTNDSDTAVTLTLQADFKNTNGNAAPDGMLTISESEIVVPSGGTKTVSLTLNPQLGEAGARYEGHLTALENGKQVAHTSLGTVKEEEKYTLKMTAKDRSGKPALAYVGLVNKDMIPEFVAVNGEAEFRLRPGTYSAMSMMEVDATTDHHGVALVGNPEFVLDGPKTVEFDARKANEIKVNVPKETEPSYQRLEYYRSLDGKTMNHVYLAPVWIDKLYAAPTKKVKNGEFEMLTRWRLIKPYLQIHFKDKVLDDIPLAGSTLLDGKYNLSTVYAGSGSQADFERLNAKGKAVVVDRNADVTPSEQAAAAHAAGAKLLIIVNYEDTEFSVYAGNPEYTDIPLAVAGISKSEGDKVIKAARSGNLKLFVEGETNTPYVYDLMDIHGENIPKDLTYAPSNSELVKIDARYKSDQETSGGEFRFDLRPHTVRAVGFMYKMQFPSVRTEWVSAVEGTRWYHQAEVLDSPWSVRQPAVTYKKGERLQEEWFSPVVRPRLGDGYWTPFRSGNSFQFNIPAWADSGKGHTGGTEYDESVKNQTHKLYQGDTLIKQGTSQALNVFSGISEERKQYRLVTDAKRDPERWDTSVSTHTEWTFWSGIEDYSRKPLPLYSLDYKVETDMYGDALAAPSTNLELSAAKLDGVEGYGKLEGASLEVSFNEGKSWKTVKLEQTAENKWTAKINNPKNSKHVSLRASAWDDAGNKITQDVIKAYGLR</sequence>
<evidence type="ECO:0000313" key="18">
    <source>
        <dbReference type="Proteomes" id="UP000028549"/>
    </source>
</evidence>
<evidence type="ECO:0000256" key="8">
    <source>
        <dbReference type="ARBA" id="ARBA00022801"/>
    </source>
</evidence>
<dbReference type="PANTHER" id="PTHR43806">
    <property type="entry name" value="PEPTIDASE S8"/>
    <property type="match status" value="1"/>
</dbReference>
<feature type="domain" description="PA" evidence="16">
    <location>
        <begin position="807"/>
        <end position="887"/>
    </location>
</feature>
<keyword evidence="10" id="KW-0106">Calcium</keyword>
<gene>
    <name evidence="17" type="ORF">GS18_0218570</name>
</gene>
<dbReference type="InterPro" id="IPR003137">
    <property type="entry name" value="PA_domain"/>
</dbReference>
<feature type="domain" description="Peptidase S8/S53" evidence="15">
    <location>
        <begin position="239"/>
        <end position="490"/>
    </location>
</feature>
<dbReference type="Pfam" id="PF00082">
    <property type="entry name" value="Peptidase_S8"/>
    <property type="match status" value="1"/>
</dbReference>
<dbReference type="PROSITE" id="PS00137">
    <property type="entry name" value="SUBTILASE_HIS"/>
    <property type="match status" value="1"/>
</dbReference>
<comment type="similarity">
    <text evidence="3 12 13">Belongs to the peptidase S8 family.</text>
</comment>
<evidence type="ECO:0000256" key="14">
    <source>
        <dbReference type="SAM" id="SignalP"/>
    </source>
</evidence>
<keyword evidence="18" id="KW-1185">Reference proteome</keyword>
<dbReference type="InterPro" id="IPR036852">
    <property type="entry name" value="Peptidase_S8/S53_dom_sf"/>
</dbReference>
<feature type="signal peptide" evidence="14">
    <location>
        <begin position="1"/>
        <end position="29"/>
    </location>
</feature>
<comment type="cofactor">
    <cofactor evidence="1">
        <name>Ca(2+)</name>
        <dbReference type="ChEBI" id="CHEBI:29108"/>
    </cofactor>
</comment>
<evidence type="ECO:0000256" key="2">
    <source>
        <dbReference type="ARBA" id="ARBA00004613"/>
    </source>
</evidence>
<evidence type="ECO:0000256" key="4">
    <source>
        <dbReference type="ARBA" id="ARBA00022512"/>
    </source>
</evidence>
<keyword evidence="6 12" id="KW-0645">Protease</keyword>
<keyword evidence="7 14" id="KW-0732">Signal</keyword>
<dbReference type="PROSITE" id="PS00138">
    <property type="entry name" value="SUBTILASE_SER"/>
    <property type="match status" value="1"/>
</dbReference>
<dbReference type="Gene3D" id="3.40.50.200">
    <property type="entry name" value="Peptidase S8/S53 domain"/>
    <property type="match status" value="1"/>
</dbReference>
<protein>
    <submittedName>
        <fullName evidence="17">Peptidase</fullName>
    </submittedName>
</protein>
<keyword evidence="4" id="KW-0134">Cell wall</keyword>
<accession>A0A084GKW6</accession>
<name>A0A084GKW6_METID</name>
<evidence type="ECO:0000256" key="7">
    <source>
        <dbReference type="ARBA" id="ARBA00022729"/>
    </source>
</evidence>
<evidence type="ECO:0000256" key="6">
    <source>
        <dbReference type="ARBA" id="ARBA00022670"/>
    </source>
</evidence>
<dbReference type="InterPro" id="IPR050131">
    <property type="entry name" value="Peptidase_S8_subtilisin-like"/>
</dbReference>
<evidence type="ECO:0000256" key="9">
    <source>
        <dbReference type="ARBA" id="ARBA00022825"/>
    </source>
</evidence>
<feature type="active site" description="Charge relay system" evidence="11 12">
    <location>
        <position position="280"/>
    </location>
</feature>
<evidence type="ECO:0000256" key="13">
    <source>
        <dbReference type="RuleBase" id="RU003355"/>
    </source>
</evidence>
<dbReference type="STRING" id="246786.GS18_0218570"/>
<dbReference type="InterPro" id="IPR015500">
    <property type="entry name" value="Peptidase_S8_subtilisin-rel"/>
</dbReference>
<dbReference type="Pfam" id="PF02225">
    <property type="entry name" value="PA"/>
    <property type="match status" value="1"/>
</dbReference>
<dbReference type="EMBL" id="JNVC02000015">
    <property type="protein sequence ID" value="KEZ47978.1"/>
    <property type="molecule type" value="Genomic_DNA"/>
</dbReference>
<dbReference type="PROSITE" id="PS00136">
    <property type="entry name" value="SUBTILASE_ASP"/>
    <property type="match status" value="1"/>
</dbReference>
<feature type="active site" description="Charge relay system" evidence="11 12">
    <location>
        <position position="248"/>
    </location>
</feature>
<keyword evidence="9 12" id="KW-0720">Serine protease</keyword>
<evidence type="ECO:0000313" key="17">
    <source>
        <dbReference type="EMBL" id="KEZ47978.1"/>
    </source>
</evidence>
<reference evidence="17 18" key="1">
    <citation type="journal article" date="2005" name="Int. J. Syst. Evol. Microbiol.">
        <title>Bacillus cibi sp. nov., isolated from jeotgal, a traditional Korean fermented seafood.</title>
        <authorList>
            <person name="Yoon J.H."/>
            <person name="Lee C.H."/>
            <person name="Oh T.K."/>
        </authorList>
    </citation>
    <scope>NUCLEOTIDE SEQUENCE [LARGE SCALE GENOMIC DNA]</scope>
    <source>
        <strain evidence="17 18">DSM 16189</strain>
    </source>
</reference>
<dbReference type="SUPFAM" id="SSF52025">
    <property type="entry name" value="PA domain"/>
    <property type="match status" value="1"/>
</dbReference>
<evidence type="ECO:0000259" key="15">
    <source>
        <dbReference type="Pfam" id="PF00082"/>
    </source>
</evidence>
<dbReference type="Proteomes" id="UP000028549">
    <property type="component" value="Unassembled WGS sequence"/>
</dbReference>
<organism evidence="17 18">
    <name type="scientific">Metabacillus indicus</name>
    <name type="common">Bacillus indicus</name>
    <dbReference type="NCBI Taxonomy" id="246786"/>
    <lineage>
        <taxon>Bacteria</taxon>
        <taxon>Bacillati</taxon>
        <taxon>Bacillota</taxon>
        <taxon>Bacilli</taxon>
        <taxon>Bacillales</taxon>
        <taxon>Bacillaceae</taxon>
        <taxon>Metabacillus</taxon>
    </lineage>
</organism>
<evidence type="ECO:0000256" key="11">
    <source>
        <dbReference type="PIRSR" id="PIRSR615500-1"/>
    </source>
</evidence>
<dbReference type="InterPro" id="IPR022398">
    <property type="entry name" value="Peptidase_S8_His-AS"/>
</dbReference>
<dbReference type="PIRSF" id="PIRSF037852">
    <property type="entry name" value="Subtilisin_rel_SAV5721"/>
    <property type="match status" value="1"/>
</dbReference>
<evidence type="ECO:0000256" key="10">
    <source>
        <dbReference type="ARBA" id="ARBA00022837"/>
    </source>
</evidence>
<evidence type="ECO:0000256" key="5">
    <source>
        <dbReference type="ARBA" id="ARBA00022525"/>
    </source>
</evidence>
<dbReference type="Gene3D" id="3.50.30.30">
    <property type="match status" value="1"/>
</dbReference>
<dbReference type="InterPro" id="IPR000209">
    <property type="entry name" value="Peptidase_S8/S53_dom"/>
</dbReference>
<dbReference type="InterPro" id="IPR023827">
    <property type="entry name" value="Peptidase_S8_Asp-AS"/>
</dbReference>
<dbReference type="PRINTS" id="PR00723">
    <property type="entry name" value="SUBTILISIN"/>
</dbReference>
<dbReference type="GO" id="GO:0005576">
    <property type="term" value="C:extracellular region"/>
    <property type="evidence" value="ECO:0007669"/>
    <property type="project" value="UniProtKB-SubCell"/>
</dbReference>
<evidence type="ECO:0000259" key="16">
    <source>
        <dbReference type="Pfam" id="PF02225"/>
    </source>
</evidence>
<evidence type="ECO:0000256" key="12">
    <source>
        <dbReference type="PROSITE-ProRule" id="PRU01240"/>
    </source>
</evidence>
<dbReference type="PANTHER" id="PTHR43806:SF11">
    <property type="entry name" value="CEREVISIN-RELATED"/>
    <property type="match status" value="1"/>
</dbReference>
<comment type="subcellular location">
    <subcellularLocation>
        <location evidence="2">Secreted</location>
    </subcellularLocation>
</comment>
<dbReference type="InterPro" id="IPR046450">
    <property type="entry name" value="PA_dom_sf"/>
</dbReference>
<comment type="caution">
    <text evidence="17">The sequence shown here is derived from an EMBL/GenBank/DDBJ whole genome shotgun (WGS) entry which is preliminary data.</text>
</comment>
<feature type="chain" id="PRO_5001775807" evidence="14">
    <location>
        <begin position="30"/>
        <end position="1244"/>
    </location>
</feature>
<dbReference type="InterPro" id="IPR017296">
    <property type="entry name" value="Peptidase_S8A_SAM-P45"/>
</dbReference>
<evidence type="ECO:0000256" key="1">
    <source>
        <dbReference type="ARBA" id="ARBA00001913"/>
    </source>
</evidence>
<dbReference type="GO" id="GO:0006508">
    <property type="term" value="P:proteolysis"/>
    <property type="evidence" value="ECO:0007669"/>
    <property type="project" value="UniProtKB-KW"/>
</dbReference>
<dbReference type="InterPro" id="IPR023828">
    <property type="entry name" value="Peptidase_S8_Ser-AS"/>
</dbReference>
<dbReference type="AlphaFoldDB" id="A0A084GKW6"/>
<feature type="active site" description="Charge relay system" evidence="11 12">
    <location>
        <position position="451"/>
    </location>
</feature>
<evidence type="ECO:0000256" key="3">
    <source>
        <dbReference type="ARBA" id="ARBA00011073"/>
    </source>
</evidence>